<dbReference type="InterPro" id="IPR053164">
    <property type="entry name" value="IS1016-like_transposase"/>
</dbReference>
<dbReference type="Proteomes" id="UP000018817">
    <property type="component" value="Unassembled WGS sequence"/>
</dbReference>
<dbReference type="PANTHER" id="PTHR47163:SF2">
    <property type="entry name" value="SI:DKEY-17M8.2"/>
    <property type="match status" value="1"/>
</dbReference>
<evidence type="ECO:0000313" key="2">
    <source>
        <dbReference type="EMBL" id="ETN05919.1"/>
    </source>
</evidence>
<proteinExistence type="predicted"/>
<dbReference type="AlphaFoldDB" id="W2Q079"/>
<dbReference type="Pfam" id="PF12762">
    <property type="entry name" value="DDE_Tnp_IS1595"/>
    <property type="match status" value="1"/>
</dbReference>
<dbReference type="OrthoDB" id="144671at2759"/>
<accession>W2Q079</accession>
<dbReference type="InterPro" id="IPR024445">
    <property type="entry name" value="Tnp_ISXO2-like"/>
</dbReference>
<reference evidence="2 3" key="2">
    <citation type="submission" date="2013-11" db="EMBL/GenBank/DDBJ databases">
        <title>The Genome Sequence of Phytophthora parasitica INRA-310.</title>
        <authorList>
            <consortium name="The Broad Institute Genomics Platform"/>
            <person name="Russ C."/>
            <person name="Tyler B."/>
            <person name="Panabieres F."/>
            <person name="Shan W."/>
            <person name="Tripathy S."/>
            <person name="Grunwald N."/>
            <person name="Machado M."/>
            <person name="Johnson C.S."/>
            <person name="Arredondo F."/>
            <person name="Hong C."/>
            <person name="Coffey M."/>
            <person name="Young S.K."/>
            <person name="Zeng Q."/>
            <person name="Gargeya S."/>
            <person name="Fitzgerald M."/>
            <person name="Abouelleil A."/>
            <person name="Alvarado L."/>
            <person name="Chapman S.B."/>
            <person name="Gainer-Dewar J."/>
            <person name="Goldberg J."/>
            <person name="Griggs A."/>
            <person name="Gujja S."/>
            <person name="Hansen M."/>
            <person name="Howarth C."/>
            <person name="Imamovic A."/>
            <person name="Ireland A."/>
            <person name="Larimer J."/>
            <person name="McCowan C."/>
            <person name="Murphy C."/>
            <person name="Pearson M."/>
            <person name="Poon T.W."/>
            <person name="Priest M."/>
            <person name="Roberts A."/>
            <person name="Saif S."/>
            <person name="Shea T."/>
            <person name="Sykes S."/>
            <person name="Wortman J."/>
            <person name="Nusbaum C."/>
            <person name="Birren B."/>
        </authorList>
    </citation>
    <scope>NUCLEOTIDE SEQUENCE [LARGE SCALE GENOMIC DNA]</scope>
    <source>
        <strain evidence="2 3">INRA-310</strain>
    </source>
</reference>
<dbReference type="EMBL" id="KI669598">
    <property type="protein sequence ID" value="ETN05919.1"/>
    <property type="molecule type" value="Genomic_DNA"/>
</dbReference>
<organism evidence="2 3">
    <name type="scientific">Phytophthora nicotianae (strain INRA-310)</name>
    <name type="common">Phytophthora parasitica</name>
    <dbReference type="NCBI Taxonomy" id="761204"/>
    <lineage>
        <taxon>Eukaryota</taxon>
        <taxon>Sar</taxon>
        <taxon>Stramenopiles</taxon>
        <taxon>Oomycota</taxon>
        <taxon>Peronosporomycetes</taxon>
        <taxon>Peronosporales</taxon>
        <taxon>Peronosporaceae</taxon>
        <taxon>Phytophthora</taxon>
    </lineage>
</organism>
<sequence length="163" mass="18888">MVHTSVARQRGGDSGRVGDYSGGLKLFLVIRKFIKPGTTIYSDMYATYVTERKTKRGLSQELQQPRRMGMEPQEHVQDLNYTHKYVNHSEHYVDPETGTHTNTIEDLWEIHIKRHTKVMRGMTKSALDGYLDEYVWRSWFFPRKATTAQAMCGLVQLINRHGA</sequence>
<dbReference type="GeneID" id="20182646"/>
<evidence type="ECO:0000313" key="3">
    <source>
        <dbReference type="Proteomes" id="UP000018817"/>
    </source>
</evidence>
<gene>
    <name evidence="2" type="ORF">PPTG_13274</name>
</gene>
<dbReference type="STRING" id="761204.W2Q079"/>
<protein>
    <recommendedName>
        <fullName evidence="1">ISXO2-like transposase domain-containing protein</fullName>
    </recommendedName>
</protein>
<feature type="domain" description="ISXO2-like transposase" evidence="1">
    <location>
        <begin position="76"/>
        <end position="137"/>
    </location>
</feature>
<dbReference type="RefSeq" id="XP_008908983.1">
    <property type="nucleotide sequence ID" value="XM_008910735.1"/>
</dbReference>
<name>W2Q079_PHYN3</name>
<reference evidence="3" key="1">
    <citation type="submission" date="2011-12" db="EMBL/GenBank/DDBJ databases">
        <authorList>
            <consortium name="The Broad Institute Genome Sequencing Platform"/>
            <person name="Russ C."/>
            <person name="Tyler B."/>
            <person name="Panabieres F."/>
            <person name="Shan W."/>
            <person name="Tripathy S."/>
            <person name="Grunwald N."/>
            <person name="Machado M."/>
            <person name="Young S.K."/>
            <person name="Zeng Q."/>
            <person name="Gargeya S."/>
            <person name="Fitzgerald M."/>
            <person name="Haas B."/>
            <person name="Abouelleil A."/>
            <person name="Alvarado L."/>
            <person name="Arachchi H.M."/>
            <person name="Berlin A."/>
            <person name="Chapman S.B."/>
            <person name="Gearin G."/>
            <person name="Goldberg J."/>
            <person name="Griggs A."/>
            <person name="Gujja S."/>
            <person name="Hansen M."/>
            <person name="Heiman D."/>
            <person name="Howarth C."/>
            <person name="Larimer J."/>
            <person name="Lui A."/>
            <person name="MacDonald P.J.P."/>
            <person name="McCowen C."/>
            <person name="Montmayeur A."/>
            <person name="Murphy C."/>
            <person name="Neiman D."/>
            <person name="Pearson M."/>
            <person name="Priest M."/>
            <person name="Roberts A."/>
            <person name="Saif S."/>
            <person name="Shea T."/>
            <person name="Sisk P."/>
            <person name="Stolte C."/>
            <person name="Sykes S."/>
            <person name="Wortman J."/>
            <person name="Nusbaum C."/>
            <person name="Birren B."/>
        </authorList>
    </citation>
    <scope>NUCLEOTIDE SEQUENCE [LARGE SCALE GENOMIC DNA]</scope>
    <source>
        <strain evidence="3">INRA-310</strain>
    </source>
</reference>
<dbReference type="PANTHER" id="PTHR47163">
    <property type="entry name" value="DDE_TNP_IS1595 DOMAIN-CONTAINING PROTEIN"/>
    <property type="match status" value="1"/>
</dbReference>
<evidence type="ECO:0000259" key="1">
    <source>
        <dbReference type="Pfam" id="PF12762"/>
    </source>
</evidence>
<dbReference type="VEuPathDB" id="FungiDB:PPTG_13274"/>